<reference evidence="2 3" key="1">
    <citation type="journal article" date="2011" name="Cell">
        <title>Insight into structure and assembly of the nuclear pore complex by utilizing the genome of a eukaryotic thermophile.</title>
        <authorList>
            <person name="Amlacher S."/>
            <person name="Sarges P."/>
            <person name="Flemming D."/>
            <person name="van Noort V."/>
            <person name="Kunze R."/>
            <person name="Devos D.P."/>
            <person name="Arumugam M."/>
            <person name="Bork P."/>
            <person name="Hurt E."/>
        </authorList>
    </citation>
    <scope>NUCLEOTIDE SEQUENCE [LARGE SCALE GENOMIC DNA]</scope>
    <source>
        <strain evidence="3">DSM 1495 / CBS 144.50 / IMI 039719</strain>
    </source>
</reference>
<evidence type="ECO:0000313" key="2">
    <source>
        <dbReference type="EMBL" id="EGS23156.1"/>
    </source>
</evidence>
<feature type="compositionally biased region" description="Polar residues" evidence="1">
    <location>
        <begin position="1"/>
        <end position="13"/>
    </location>
</feature>
<evidence type="ECO:0000256" key="1">
    <source>
        <dbReference type="SAM" id="MobiDB-lite"/>
    </source>
</evidence>
<dbReference type="Proteomes" id="UP000008066">
    <property type="component" value="Unassembled WGS sequence"/>
</dbReference>
<dbReference type="KEGG" id="cthr:CTHT_0008170"/>
<feature type="region of interest" description="Disordered" evidence="1">
    <location>
        <begin position="1"/>
        <end position="80"/>
    </location>
</feature>
<dbReference type="HOGENOM" id="CLU_885663_0_0_1"/>
<evidence type="ECO:0000313" key="3">
    <source>
        <dbReference type="Proteomes" id="UP000008066"/>
    </source>
</evidence>
<proteinExistence type="predicted"/>
<dbReference type="RefSeq" id="XP_006691347.1">
    <property type="nucleotide sequence ID" value="XM_006691284.1"/>
</dbReference>
<feature type="compositionally biased region" description="Basic and acidic residues" evidence="1">
    <location>
        <begin position="14"/>
        <end position="43"/>
    </location>
</feature>
<sequence length="314" mass="33918">MQEEQNVWAQQSVEAEKESDADTPFRHDNGGHGDSDSDADKSLYSESVYSAENDEHRPVRPGTEETPTAYRPGGQRGVSDASSIDWKMWLSANLGKFDPTLSPSKQSEVEFALPSMPKSFQSGHFASGSGHVREHAQIHGEDEDHARHQHGGDDVFTPPAHKPTLPMTPLKQVQPNVAKPSPLQVKKKTSTPNGSASGDGKQQLMAENERPGANGHGPSAPVYHFLQVPPPLPPPPIPPRSKLRPSPLRLSRVSNSAVDSNVRKSYGAYSVTSSPGLTEAVLRQFGPVAGGNSRLGEQETACEDERRDEGAAFI</sequence>
<feature type="region of interest" description="Disordered" evidence="1">
    <location>
        <begin position="288"/>
        <end position="314"/>
    </location>
</feature>
<organism evidence="3">
    <name type="scientific">Chaetomium thermophilum (strain DSM 1495 / CBS 144.50 / IMI 039719)</name>
    <name type="common">Thermochaetoides thermophila</name>
    <dbReference type="NCBI Taxonomy" id="759272"/>
    <lineage>
        <taxon>Eukaryota</taxon>
        <taxon>Fungi</taxon>
        <taxon>Dikarya</taxon>
        <taxon>Ascomycota</taxon>
        <taxon>Pezizomycotina</taxon>
        <taxon>Sordariomycetes</taxon>
        <taxon>Sordariomycetidae</taxon>
        <taxon>Sordariales</taxon>
        <taxon>Chaetomiaceae</taxon>
        <taxon>Thermochaetoides</taxon>
    </lineage>
</organism>
<dbReference type="EMBL" id="GL988037">
    <property type="protein sequence ID" value="EGS23156.1"/>
    <property type="molecule type" value="Genomic_DNA"/>
</dbReference>
<feature type="region of interest" description="Disordered" evidence="1">
    <location>
        <begin position="120"/>
        <end position="259"/>
    </location>
</feature>
<dbReference type="OrthoDB" id="206201at2759"/>
<protein>
    <submittedName>
        <fullName evidence="2">Uncharacterized protein</fullName>
    </submittedName>
</protein>
<feature type="compositionally biased region" description="Basic and acidic residues" evidence="1">
    <location>
        <begin position="131"/>
        <end position="153"/>
    </location>
</feature>
<name>G0RZZ5_CHATD</name>
<feature type="compositionally biased region" description="Pro residues" evidence="1">
    <location>
        <begin position="228"/>
        <end position="239"/>
    </location>
</feature>
<gene>
    <name evidence="2" type="ORF">CTHT_0008170</name>
</gene>
<dbReference type="GeneID" id="18254855"/>
<feature type="compositionally biased region" description="Basic and acidic residues" evidence="1">
    <location>
        <begin position="303"/>
        <end position="314"/>
    </location>
</feature>
<dbReference type="AlphaFoldDB" id="G0RZZ5"/>
<keyword evidence="3" id="KW-1185">Reference proteome</keyword>
<accession>G0RZZ5</accession>
<dbReference type="eggNOG" id="ENOG502SE9M">
    <property type="taxonomic scope" value="Eukaryota"/>
</dbReference>
<feature type="compositionally biased region" description="Low complexity" evidence="1">
    <location>
        <begin position="244"/>
        <end position="254"/>
    </location>
</feature>